<protein>
    <submittedName>
        <fullName evidence="1">Uncharacterized protein</fullName>
    </submittedName>
</protein>
<evidence type="ECO:0000313" key="1">
    <source>
        <dbReference type="EMBL" id="MBB5366342.1"/>
    </source>
</evidence>
<sequence>MSRNRGWLHLSGSQMAGRPFEREVRQVLASHPTLTFRPSLPRRRTDDDE</sequence>
<keyword evidence="2" id="KW-1185">Reference proteome</keyword>
<organism evidence="1 2">
    <name type="scientific">Deinococcus humi</name>
    <dbReference type="NCBI Taxonomy" id="662880"/>
    <lineage>
        <taxon>Bacteria</taxon>
        <taxon>Thermotogati</taxon>
        <taxon>Deinococcota</taxon>
        <taxon>Deinococci</taxon>
        <taxon>Deinococcales</taxon>
        <taxon>Deinococcaceae</taxon>
        <taxon>Deinococcus</taxon>
    </lineage>
</organism>
<name>A0A7W8K011_9DEIO</name>
<accession>A0A7W8K011</accession>
<dbReference type="RefSeq" id="WP_184138291.1">
    <property type="nucleotide sequence ID" value="NZ_JACHFL010000037.1"/>
</dbReference>
<evidence type="ECO:0000313" key="2">
    <source>
        <dbReference type="Proteomes" id="UP000552709"/>
    </source>
</evidence>
<dbReference type="AlphaFoldDB" id="A0A7W8K011"/>
<reference evidence="1 2" key="1">
    <citation type="submission" date="2020-08" db="EMBL/GenBank/DDBJ databases">
        <title>Genomic Encyclopedia of Type Strains, Phase IV (KMG-IV): sequencing the most valuable type-strain genomes for metagenomic binning, comparative biology and taxonomic classification.</title>
        <authorList>
            <person name="Goeker M."/>
        </authorList>
    </citation>
    <scope>NUCLEOTIDE SEQUENCE [LARGE SCALE GENOMIC DNA]</scope>
    <source>
        <strain evidence="1 2">DSM 27939</strain>
    </source>
</reference>
<dbReference type="Proteomes" id="UP000552709">
    <property type="component" value="Unassembled WGS sequence"/>
</dbReference>
<comment type="caution">
    <text evidence="1">The sequence shown here is derived from an EMBL/GenBank/DDBJ whole genome shotgun (WGS) entry which is preliminary data.</text>
</comment>
<gene>
    <name evidence="1" type="ORF">HNQ08_005471</name>
</gene>
<dbReference type="EMBL" id="JACHFL010000037">
    <property type="protein sequence ID" value="MBB5366342.1"/>
    <property type="molecule type" value="Genomic_DNA"/>
</dbReference>
<proteinExistence type="predicted"/>